<accession>E1GV86</accession>
<dbReference type="GO" id="GO:0008233">
    <property type="term" value="F:peptidase activity"/>
    <property type="evidence" value="ECO:0007669"/>
    <property type="project" value="InterPro"/>
</dbReference>
<dbReference type="GO" id="GO:0015421">
    <property type="term" value="F:ABC-type oligopeptide transporter activity"/>
    <property type="evidence" value="ECO:0007669"/>
    <property type="project" value="TreeGrafter"/>
</dbReference>
<keyword evidence="7 14" id="KW-0067">ATP-binding</keyword>
<keyword evidence="6 14" id="KW-0378">Hydrolase</keyword>
<dbReference type="MEROPS" id="C39.001"/>
<dbReference type="AlphaFoldDB" id="E1GV86"/>
<evidence type="ECO:0000256" key="6">
    <source>
        <dbReference type="ARBA" id="ARBA00022801"/>
    </source>
</evidence>
<dbReference type="EMBL" id="ADFQ01000044">
    <property type="protein sequence ID" value="EFN91426.1"/>
    <property type="molecule type" value="Genomic_DNA"/>
</dbReference>
<dbReference type="CDD" id="cd02418">
    <property type="entry name" value="Peptidase_C39B"/>
    <property type="match status" value="1"/>
</dbReference>
<dbReference type="SUPFAM" id="SSF52540">
    <property type="entry name" value="P-loop containing nucleoside triphosphate hydrolases"/>
    <property type="match status" value="1"/>
</dbReference>
<organism evidence="14 15">
    <name type="scientific">Prevotella amnii CRIS 21A-A</name>
    <dbReference type="NCBI Taxonomy" id="679191"/>
    <lineage>
        <taxon>Bacteria</taxon>
        <taxon>Pseudomonadati</taxon>
        <taxon>Bacteroidota</taxon>
        <taxon>Bacteroidia</taxon>
        <taxon>Bacteroidales</taxon>
        <taxon>Prevotellaceae</taxon>
        <taxon>Prevotella</taxon>
    </lineage>
</organism>
<dbReference type="PANTHER" id="PTHR43394:SF1">
    <property type="entry name" value="ATP-BINDING CASSETTE SUB-FAMILY B MEMBER 10, MITOCHONDRIAL"/>
    <property type="match status" value="1"/>
</dbReference>
<protein>
    <submittedName>
        <fullName evidence="14">ABC transporter, ATP-binding protein</fullName>
        <ecNumber evidence="14">3.4.24.-</ecNumber>
    </submittedName>
</protein>
<dbReference type="Pfam" id="PF00005">
    <property type="entry name" value="ABC_tran"/>
    <property type="match status" value="1"/>
</dbReference>
<dbReference type="GO" id="GO:0005886">
    <property type="term" value="C:plasma membrane"/>
    <property type="evidence" value="ECO:0007669"/>
    <property type="project" value="UniProtKB-SubCell"/>
</dbReference>
<dbReference type="InterPro" id="IPR011527">
    <property type="entry name" value="ABC1_TM_dom"/>
</dbReference>
<dbReference type="Proteomes" id="UP000016016">
    <property type="component" value="Unassembled WGS sequence"/>
</dbReference>
<evidence type="ECO:0000256" key="8">
    <source>
        <dbReference type="ARBA" id="ARBA00022989"/>
    </source>
</evidence>
<dbReference type="InterPro" id="IPR005074">
    <property type="entry name" value="Peptidase_C39"/>
</dbReference>
<comment type="subcellular location">
    <subcellularLocation>
        <location evidence="1">Cell membrane</location>
        <topology evidence="1">Multi-pass membrane protein</topology>
    </subcellularLocation>
</comment>
<dbReference type="EC" id="3.4.24.-" evidence="14"/>
<evidence type="ECO:0000256" key="5">
    <source>
        <dbReference type="ARBA" id="ARBA00022741"/>
    </source>
</evidence>
<keyword evidence="5" id="KW-0547">Nucleotide-binding</keyword>
<evidence type="ECO:0000313" key="14">
    <source>
        <dbReference type="EMBL" id="EFN91426.1"/>
    </source>
</evidence>
<keyword evidence="9 10" id="KW-0472">Membrane</keyword>
<dbReference type="GO" id="GO:0016887">
    <property type="term" value="F:ATP hydrolysis activity"/>
    <property type="evidence" value="ECO:0007669"/>
    <property type="project" value="InterPro"/>
</dbReference>
<evidence type="ECO:0000256" key="3">
    <source>
        <dbReference type="ARBA" id="ARBA00022475"/>
    </source>
</evidence>
<name>E1GV86_9BACT</name>
<dbReference type="SUPFAM" id="SSF90123">
    <property type="entry name" value="ABC transporter transmembrane region"/>
    <property type="match status" value="1"/>
</dbReference>
<feature type="transmembrane region" description="Helical" evidence="10">
    <location>
        <begin position="205"/>
        <end position="227"/>
    </location>
</feature>
<evidence type="ECO:0000259" key="11">
    <source>
        <dbReference type="PROSITE" id="PS50893"/>
    </source>
</evidence>
<evidence type="ECO:0000256" key="7">
    <source>
        <dbReference type="ARBA" id="ARBA00022840"/>
    </source>
</evidence>
<evidence type="ECO:0000256" key="4">
    <source>
        <dbReference type="ARBA" id="ARBA00022692"/>
    </source>
</evidence>
<evidence type="ECO:0000313" key="15">
    <source>
        <dbReference type="Proteomes" id="UP000016016"/>
    </source>
</evidence>
<dbReference type="Gene3D" id="3.40.50.300">
    <property type="entry name" value="P-loop containing nucleotide triphosphate hydrolases"/>
    <property type="match status" value="1"/>
</dbReference>
<evidence type="ECO:0000256" key="9">
    <source>
        <dbReference type="ARBA" id="ARBA00023136"/>
    </source>
</evidence>
<keyword evidence="4 10" id="KW-0812">Transmembrane</keyword>
<evidence type="ECO:0000256" key="2">
    <source>
        <dbReference type="ARBA" id="ARBA00022448"/>
    </source>
</evidence>
<dbReference type="GO" id="GO:0006508">
    <property type="term" value="P:proteolysis"/>
    <property type="evidence" value="ECO:0007669"/>
    <property type="project" value="InterPro"/>
</dbReference>
<feature type="domain" description="ABC transporter" evidence="11">
    <location>
        <begin position="485"/>
        <end position="721"/>
    </location>
</feature>
<evidence type="ECO:0000256" key="1">
    <source>
        <dbReference type="ARBA" id="ARBA00004651"/>
    </source>
</evidence>
<dbReference type="CDD" id="cd18571">
    <property type="entry name" value="ABC_6TM_peptidase_like"/>
    <property type="match status" value="1"/>
</dbReference>
<dbReference type="InterPro" id="IPR003593">
    <property type="entry name" value="AAA+_ATPase"/>
</dbReference>
<sequence length="725" mass="82514">MLRFPNCTQYDSMDCGPSCLRMIALYYGKDISLVYLRELCCFTNRGVSILGIDRAAKLIGFDTICAKIKFDQIDTSVPLPCILHWNNEHYVVLYKVKKILGRKYYFVSDPIGSRFKYSEKEFVNCWLNKDDLGVVICMKPNPKFFESNSGDQSRGIRWFFQYTKPYYGAIFQVLVGLFFGSLLLLIFPFFTQALVDYGIGNRNLGFIWTVLIAQILLILGNSVIGFIRNWVLLHIGMRINITIISDFIIKLTKLPMSFFDSKMIGDVLQRIGDNSRIKEFVTETSLSILFSLLNIIILSVIVLIYNFWIFLIFTIGSLLHIGWILLFMNKRAILDKKMFAQTSSSQSNIIQLVMGMQEIKLCGCENQKRWEWEDVQAKIYSIAVRGLSLLQYQQSGAILLLQLKNALITALIASLTIKGQMTLGMMMSIQYIIGQLNSPIEQLIQFVRKYQDAKLSLERINDVYEIEEEVHNTSRLITNIPNDSVTIHNVYFRYDKLSTKYTIEDISLQIPKGRTTAIVGLSGSGKTTLLKLLLGFYTPEKGDIFIGNQSLSKYDIREWRKNCGVVMQEGYIFSDTIAANIAPGVNCINQERLIECAHTANILGYVKALPMGFNTIIGGDGLGLSMGQKQRILIARALYKNPNYILMDEATNSLDATNESEIMERMRSFLHGKTALIIAHRLSTIQNADNIIVMENGRIIEQGKHSVLISKQGKYYDLIRNQLSL</sequence>
<dbReference type="SMART" id="SM00382">
    <property type="entry name" value="AAA"/>
    <property type="match status" value="1"/>
</dbReference>
<dbReference type="PANTHER" id="PTHR43394">
    <property type="entry name" value="ATP-DEPENDENT PERMEASE MDL1, MITOCHONDRIAL"/>
    <property type="match status" value="1"/>
</dbReference>
<dbReference type="InterPro" id="IPR036640">
    <property type="entry name" value="ABC1_TM_sf"/>
</dbReference>
<dbReference type="eggNOG" id="COG2274">
    <property type="taxonomic scope" value="Bacteria"/>
</dbReference>
<feature type="domain" description="Peptidase C39" evidence="13">
    <location>
        <begin position="9"/>
        <end position="133"/>
    </location>
</feature>
<feature type="transmembrane region" description="Helical" evidence="10">
    <location>
        <begin position="307"/>
        <end position="328"/>
    </location>
</feature>
<gene>
    <name evidence="14" type="ORF">HMPREF9018_0475</name>
</gene>
<feature type="domain" description="ABC transmembrane type-1" evidence="12">
    <location>
        <begin position="173"/>
        <end position="452"/>
    </location>
</feature>
<reference evidence="14 15" key="1">
    <citation type="submission" date="2010-09" db="EMBL/GenBank/DDBJ databases">
        <authorList>
            <person name="Harkins D.M."/>
            <person name="Madupu R."/>
            <person name="Durkin A.S."/>
            <person name="Torralba M."/>
            <person name="Methe B."/>
            <person name="Sutton G.G."/>
            <person name="Nelson K.E."/>
        </authorList>
    </citation>
    <scope>NUCLEOTIDE SEQUENCE [LARGE SCALE GENOMIC DNA]</scope>
    <source>
        <strain evidence="14 15">CRIS 21A-A</strain>
    </source>
</reference>
<feature type="transmembrane region" description="Helical" evidence="10">
    <location>
        <begin position="166"/>
        <end position="190"/>
    </location>
</feature>
<dbReference type="InterPro" id="IPR039421">
    <property type="entry name" value="Type_1_exporter"/>
</dbReference>
<dbReference type="InterPro" id="IPR027417">
    <property type="entry name" value="P-loop_NTPase"/>
</dbReference>
<dbReference type="RefSeq" id="WP_008448450.1">
    <property type="nucleotide sequence ID" value="NZ_ADFQ01000044.1"/>
</dbReference>
<proteinExistence type="predicted"/>
<evidence type="ECO:0000259" key="12">
    <source>
        <dbReference type="PROSITE" id="PS50929"/>
    </source>
</evidence>
<dbReference type="Gene3D" id="3.90.70.10">
    <property type="entry name" value="Cysteine proteinases"/>
    <property type="match status" value="1"/>
</dbReference>
<keyword evidence="3" id="KW-1003">Cell membrane</keyword>
<dbReference type="PROSITE" id="PS50929">
    <property type="entry name" value="ABC_TM1F"/>
    <property type="match status" value="1"/>
</dbReference>
<evidence type="ECO:0000259" key="13">
    <source>
        <dbReference type="PROSITE" id="PS50990"/>
    </source>
</evidence>
<dbReference type="Pfam" id="PF03412">
    <property type="entry name" value="Peptidase_C39"/>
    <property type="match status" value="1"/>
</dbReference>
<dbReference type="PROSITE" id="PS50893">
    <property type="entry name" value="ABC_TRANSPORTER_2"/>
    <property type="match status" value="1"/>
</dbReference>
<keyword evidence="2" id="KW-0813">Transport</keyword>
<keyword evidence="8 10" id="KW-1133">Transmembrane helix</keyword>
<dbReference type="PROSITE" id="PS50990">
    <property type="entry name" value="PEPTIDASE_C39"/>
    <property type="match status" value="1"/>
</dbReference>
<dbReference type="Pfam" id="PF00664">
    <property type="entry name" value="ABC_membrane"/>
    <property type="match status" value="1"/>
</dbReference>
<comment type="caution">
    <text evidence="14">The sequence shown here is derived from an EMBL/GenBank/DDBJ whole genome shotgun (WGS) entry which is preliminary data.</text>
</comment>
<dbReference type="Gene3D" id="1.20.1560.10">
    <property type="entry name" value="ABC transporter type 1, transmembrane domain"/>
    <property type="match status" value="1"/>
</dbReference>
<dbReference type="InterPro" id="IPR003439">
    <property type="entry name" value="ABC_transporter-like_ATP-bd"/>
</dbReference>
<dbReference type="FunFam" id="3.40.50.300:FF:000299">
    <property type="entry name" value="ABC transporter ATP-binding protein/permease"/>
    <property type="match status" value="1"/>
</dbReference>
<evidence type="ECO:0000256" key="10">
    <source>
        <dbReference type="SAM" id="Phobius"/>
    </source>
</evidence>
<dbReference type="GO" id="GO:0005524">
    <property type="term" value="F:ATP binding"/>
    <property type="evidence" value="ECO:0007669"/>
    <property type="project" value="UniProtKB-KW"/>
</dbReference>
<feature type="transmembrane region" description="Helical" evidence="10">
    <location>
        <begin position="280"/>
        <end position="301"/>
    </location>
</feature>